<accession>A0AB34JIX9</accession>
<evidence type="ECO:0000256" key="3">
    <source>
        <dbReference type="ARBA" id="ARBA00022679"/>
    </source>
</evidence>
<protein>
    <recommendedName>
        <fullName evidence="5">tRNA/rRNA methyltransferase SpoU type domain-containing protein</fullName>
    </recommendedName>
</protein>
<evidence type="ECO:0000313" key="7">
    <source>
        <dbReference type="Proteomes" id="UP001515480"/>
    </source>
</evidence>
<evidence type="ECO:0000256" key="1">
    <source>
        <dbReference type="ARBA" id="ARBA00007228"/>
    </source>
</evidence>
<evidence type="ECO:0000313" key="6">
    <source>
        <dbReference type="EMBL" id="KAL1520918.1"/>
    </source>
</evidence>
<dbReference type="Pfam" id="PF00588">
    <property type="entry name" value="SpoU_methylase"/>
    <property type="match status" value="1"/>
</dbReference>
<dbReference type="PANTHER" id="PTHR42786">
    <property type="entry name" value="TRNA/RRNA METHYLTRANSFERASE"/>
    <property type="match status" value="1"/>
</dbReference>
<feature type="domain" description="tRNA/rRNA methyltransferase SpoU type" evidence="5">
    <location>
        <begin position="118"/>
        <end position="244"/>
    </location>
</feature>
<dbReference type="InterPro" id="IPR029028">
    <property type="entry name" value="Alpha/beta_knot_MTases"/>
</dbReference>
<dbReference type="Gene3D" id="3.40.1280.10">
    <property type="match status" value="1"/>
</dbReference>
<dbReference type="GO" id="GO:0008173">
    <property type="term" value="F:RNA methyltransferase activity"/>
    <property type="evidence" value="ECO:0007669"/>
    <property type="project" value="InterPro"/>
</dbReference>
<evidence type="ECO:0000259" key="5">
    <source>
        <dbReference type="Pfam" id="PF00588"/>
    </source>
</evidence>
<dbReference type="Proteomes" id="UP001515480">
    <property type="component" value="Unassembled WGS sequence"/>
</dbReference>
<dbReference type="EMBL" id="JBGBPQ010000008">
    <property type="protein sequence ID" value="KAL1520918.1"/>
    <property type="molecule type" value="Genomic_DNA"/>
</dbReference>
<dbReference type="PANTHER" id="PTHR42786:SF6">
    <property type="entry name" value="TRNA_RRNA METHYLTRANSFERASE SPOU TYPE DOMAIN-CONTAINING PROTEIN"/>
    <property type="match status" value="1"/>
</dbReference>
<gene>
    <name evidence="6" type="ORF">AB1Y20_022478</name>
</gene>
<keyword evidence="2" id="KW-0489">Methyltransferase</keyword>
<keyword evidence="7" id="KW-1185">Reference proteome</keyword>
<dbReference type="GO" id="GO:0005829">
    <property type="term" value="C:cytosol"/>
    <property type="evidence" value="ECO:0007669"/>
    <property type="project" value="TreeGrafter"/>
</dbReference>
<organism evidence="6 7">
    <name type="scientific">Prymnesium parvum</name>
    <name type="common">Toxic golden alga</name>
    <dbReference type="NCBI Taxonomy" id="97485"/>
    <lineage>
        <taxon>Eukaryota</taxon>
        <taxon>Haptista</taxon>
        <taxon>Haptophyta</taxon>
        <taxon>Prymnesiophyceae</taxon>
        <taxon>Prymnesiales</taxon>
        <taxon>Prymnesiaceae</taxon>
        <taxon>Prymnesium</taxon>
    </lineage>
</organism>
<dbReference type="GO" id="GO:0002128">
    <property type="term" value="P:tRNA nucleoside ribose methylation"/>
    <property type="evidence" value="ECO:0007669"/>
    <property type="project" value="TreeGrafter"/>
</dbReference>
<comment type="similarity">
    <text evidence="1">Belongs to the class IV-like SAM-binding methyltransferase superfamily. RNA methyltransferase TrmH family.</text>
</comment>
<comment type="caution">
    <text evidence="6">The sequence shown here is derived from an EMBL/GenBank/DDBJ whole genome shotgun (WGS) entry which is preliminary data.</text>
</comment>
<dbReference type="GO" id="GO:0003723">
    <property type="term" value="F:RNA binding"/>
    <property type="evidence" value="ECO:0007669"/>
    <property type="project" value="InterPro"/>
</dbReference>
<name>A0AB34JIX9_PRYPA</name>
<evidence type="ECO:0000256" key="4">
    <source>
        <dbReference type="ARBA" id="ARBA00022691"/>
    </source>
</evidence>
<dbReference type="SUPFAM" id="SSF75217">
    <property type="entry name" value="alpha/beta knot"/>
    <property type="match status" value="1"/>
</dbReference>
<dbReference type="AlphaFoldDB" id="A0AB34JIX9"/>
<keyword evidence="3" id="KW-0808">Transferase</keyword>
<dbReference type="InterPro" id="IPR004384">
    <property type="entry name" value="RNA_MeTrfase_TrmJ/LasT"/>
</dbReference>
<dbReference type="InterPro" id="IPR001537">
    <property type="entry name" value="SpoU_MeTrfase"/>
</dbReference>
<proteinExistence type="inferred from homology"/>
<sequence length="634" mass="67542">MAARALSVRVRSPGSGRARLIDVPLAEGQATVKGALLLELISLSGLECISTAREGARWRALYFDRPRRGWAALTHDAELPADEEVHVELEDASTSAHWTGHSARQAEHGFFGIGVVRGKTAENHGTIWRSAYQMGAAFTFTVGKRFTRQAADTTESWKEVPALHFEDFDAFASTAPFGAQWVAVEMGGTPLQTFVHPPRAVYLLGAEDGGLPASVCRAAHHRITIPSVRTASFNVAVAASIVMYDRLCKATPPPAIAAACNGRTPAACRAPGGAEAPPAAAAPPRAATAPLVAAAPAAPRVRKALAEWCGAGAHGQVLLLRCHRAFRQRVEEYCAARHSLQLEAAGAELLAFSAPAASAAAAWCDVRADLNLQRAVEGAFVVEHLAELEEMVAALASAVAAAPRCVVRLQSYPRELRATLERMLPPEVRLHPKEYTHVCFAVQPPAPLTRRCMYALVPADRLREARAAAGGGGGEQSVLAEAMRREALPAAAGAVVVVVQEAWKRRQPTAQLVASTWAEASWLAPEARAMVLDAPDLPRVDVCVVDLNVDAERISPLLTGWLARRLGHGGWCVAVLQLGSNPAARDAKLARLREELGGAGYAAEDSRVHWLFANGPCERTLVLRRTGTSSEGLG</sequence>
<evidence type="ECO:0000256" key="2">
    <source>
        <dbReference type="ARBA" id="ARBA00022603"/>
    </source>
</evidence>
<keyword evidence="4" id="KW-0949">S-adenosyl-L-methionine</keyword>
<reference evidence="6 7" key="1">
    <citation type="journal article" date="2024" name="Science">
        <title>Giant polyketide synthase enzymes in the biosynthesis of giant marine polyether toxins.</title>
        <authorList>
            <person name="Fallon T.R."/>
            <person name="Shende V.V."/>
            <person name="Wierzbicki I.H."/>
            <person name="Pendleton A.L."/>
            <person name="Watervoot N.F."/>
            <person name="Auber R.P."/>
            <person name="Gonzalez D.J."/>
            <person name="Wisecaver J.H."/>
            <person name="Moore B.S."/>
        </authorList>
    </citation>
    <scope>NUCLEOTIDE SEQUENCE [LARGE SCALE GENOMIC DNA]</scope>
    <source>
        <strain evidence="6 7">12B1</strain>
    </source>
</reference>
<dbReference type="CDD" id="cd18098">
    <property type="entry name" value="SpoU-like"/>
    <property type="match status" value="1"/>
</dbReference>
<dbReference type="InterPro" id="IPR029026">
    <property type="entry name" value="tRNA_m1G_MTases_N"/>
</dbReference>